<organism evidence="2 3">
    <name type="scientific">Striga asiatica</name>
    <name type="common">Asiatic witchweed</name>
    <name type="synonym">Buchnera asiatica</name>
    <dbReference type="NCBI Taxonomy" id="4170"/>
    <lineage>
        <taxon>Eukaryota</taxon>
        <taxon>Viridiplantae</taxon>
        <taxon>Streptophyta</taxon>
        <taxon>Embryophyta</taxon>
        <taxon>Tracheophyta</taxon>
        <taxon>Spermatophyta</taxon>
        <taxon>Magnoliopsida</taxon>
        <taxon>eudicotyledons</taxon>
        <taxon>Gunneridae</taxon>
        <taxon>Pentapetalae</taxon>
        <taxon>asterids</taxon>
        <taxon>lamiids</taxon>
        <taxon>Lamiales</taxon>
        <taxon>Orobanchaceae</taxon>
        <taxon>Buchnereae</taxon>
        <taxon>Striga</taxon>
    </lineage>
</organism>
<gene>
    <name evidence="2" type="ORF">STAS_23310</name>
</gene>
<reference evidence="3" key="1">
    <citation type="journal article" date="2019" name="Curr. Biol.">
        <title>Genome Sequence of Striga asiatica Provides Insight into the Evolution of Plant Parasitism.</title>
        <authorList>
            <person name="Yoshida S."/>
            <person name="Kim S."/>
            <person name="Wafula E.K."/>
            <person name="Tanskanen J."/>
            <person name="Kim Y.M."/>
            <person name="Honaas L."/>
            <person name="Yang Z."/>
            <person name="Spallek T."/>
            <person name="Conn C.E."/>
            <person name="Ichihashi Y."/>
            <person name="Cheong K."/>
            <person name="Cui S."/>
            <person name="Der J.P."/>
            <person name="Gundlach H."/>
            <person name="Jiao Y."/>
            <person name="Hori C."/>
            <person name="Ishida J.K."/>
            <person name="Kasahara H."/>
            <person name="Kiba T."/>
            <person name="Kim M.S."/>
            <person name="Koo N."/>
            <person name="Laohavisit A."/>
            <person name="Lee Y.H."/>
            <person name="Lumba S."/>
            <person name="McCourt P."/>
            <person name="Mortimer J.C."/>
            <person name="Mutuku J.M."/>
            <person name="Nomura T."/>
            <person name="Sasaki-Sekimoto Y."/>
            <person name="Seto Y."/>
            <person name="Wang Y."/>
            <person name="Wakatake T."/>
            <person name="Sakakibara H."/>
            <person name="Demura T."/>
            <person name="Yamaguchi S."/>
            <person name="Yoneyama K."/>
            <person name="Manabe R.I."/>
            <person name="Nelson D.C."/>
            <person name="Schulman A.H."/>
            <person name="Timko M.P."/>
            <person name="dePamphilis C.W."/>
            <person name="Choi D."/>
            <person name="Shirasu K."/>
        </authorList>
    </citation>
    <scope>NUCLEOTIDE SEQUENCE [LARGE SCALE GENOMIC DNA]</scope>
    <source>
        <strain evidence="3">cv. UVA1</strain>
    </source>
</reference>
<comment type="caution">
    <text evidence="2">The sequence shown here is derived from an EMBL/GenBank/DDBJ whole genome shotgun (WGS) entry which is preliminary data.</text>
</comment>
<dbReference type="AlphaFoldDB" id="A0A5A7QMZ6"/>
<evidence type="ECO:0000313" key="3">
    <source>
        <dbReference type="Proteomes" id="UP000325081"/>
    </source>
</evidence>
<dbReference type="EMBL" id="BKCP01007515">
    <property type="protein sequence ID" value="GER46278.1"/>
    <property type="molecule type" value="Genomic_DNA"/>
</dbReference>
<name>A0A5A7QMZ6_STRAF</name>
<keyword evidence="3" id="KW-1185">Reference proteome</keyword>
<dbReference type="Proteomes" id="UP000325081">
    <property type="component" value="Unassembled WGS sequence"/>
</dbReference>
<protein>
    <submittedName>
        <fullName evidence="2">Basic helix-loop-helix (BHLH) DNA-bindingsuperfamily protein</fullName>
    </submittedName>
</protein>
<accession>A0A5A7QMZ6</accession>
<dbReference type="GO" id="GO:0003677">
    <property type="term" value="F:DNA binding"/>
    <property type="evidence" value="ECO:0007669"/>
    <property type="project" value="UniProtKB-KW"/>
</dbReference>
<sequence>MAVHHRQWRRFAGGMSRPVFLRERASAWLDGGGEYATMVVMHQLAPAVAGCAGGRRVDGIVVHTVPTPHFRRQPPTSATKPPPQQSRRSLRCQHSDQICHSPQPPPVTPSPTTCFNELFSGDSVHS</sequence>
<feature type="region of interest" description="Disordered" evidence="1">
    <location>
        <begin position="66"/>
        <end position="114"/>
    </location>
</feature>
<proteinExistence type="predicted"/>
<evidence type="ECO:0000313" key="2">
    <source>
        <dbReference type="EMBL" id="GER46278.1"/>
    </source>
</evidence>
<keyword evidence="2" id="KW-0238">DNA-binding</keyword>
<evidence type="ECO:0000256" key="1">
    <source>
        <dbReference type="SAM" id="MobiDB-lite"/>
    </source>
</evidence>